<dbReference type="Gene3D" id="2.40.100.20">
    <property type="match status" value="1"/>
</dbReference>
<reference evidence="3" key="1">
    <citation type="journal article" date="2019" name="Int. J. Syst. Evol. Microbiol.">
        <title>The Global Catalogue of Microorganisms (GCM) 10K type strain sequencing project: providing services to taxonomists for standard genome sequencing and annotation.</title>
        <authorList>
            <consortium name="The Broad Institute Genomics Platform"/>
            <consortium name="The Broad Institute Genome Sequencing Center for Infectious Disease"/>
            <person name="Wu L."/>
            <person name="Ma J."/>
        </authorList>
    </citation>
    <scope>NUCLEOTIDE SEQUENCE [LARGE SCALE GENOMIC DNA]</scope>
    <source>
        <strain evidence="3">JCM 17326</strain>
    </source>
</reference>
<dbReference type="InterPro" id="IPR029000">
    <property type="entry name" value="Cyclophilin-like_dom_sf"/>
</dbReference>
<keyword evidence="3" id="KW-1185">Reference proteome</keyword>
<name>A0ABP6ZAG8_9ACTN</name>
<dbReference type="SUPFAM" id="SSF50891">
    <property type="entry name" value="Cyclophilin-like"/>
    <property type="match status" value="1"/>
</dbReference>
<organism evidence="2 3">
    <name type="scientific">Nonomuraea rosea</name>
    <dbReference type="NCBI Taxonomy" id="638574"/>
    <lineage>
        <taxon>Bacteria</taxon>
        <taxon>Bacillati</taxon>
        <taxon>Actinomycetota</taxon>
        <taxon>Actinomycetes</taxon>
        <taxon>Streptosporangiales</taxon>
        <taxon>Streptosporangiaceae</taxon>
        <taxon>Nonomuraea</taxon>
    </lineage>
</organism>
<feature type="domain" description="Cyclophilin-like" evidence="1">
    <location>
        <begin position="63"/>
        <end position="175"/>
    </location>
</feature>
<comment type="caution">
    <text evidence="2">The sequence shown here is derived from an EMBL/GenBank/DDBJ whole genome shotgun (WGS) entry which is preliminary data.</text>
</comment>
<dbReference type="Pfam" id="PF18050">
    <property type="entry name" value="Cyclophil_like2"/>
    <property type="match status" value="1"/>
</dbReference>
<protein>
    <recommendedName>
        <fullName evidence="1">Cyclophilin-like domain-containing protein</fullName>
    </recommendedName>
</protein>
<evidence type="ECO:0000313" key="3">
    <source>
        <dbReference type="Proteomes" id="UP001500630"/>
    </source>
</evidence>
<dbReference type="EMBL" id="BAABDQ010000034">
    <property type="protein sequence ID" value="GAA3599688.1"/>
    <property type="molecule type" value="Genomic_DNA"/>
</dbReference>
<dbReference type="InterPro" id="IPR041183">
    <property type="entry name" value="Cyclophilin-like"/>
</dbReference>
<dbReference type="Proteomes" id="UP001500630">
    <property type="component" value="Unassembled WGS sequence"/>
</dbReference>
<gene>
    <name evidence="2" type="ORF">GCM10022419_099460</name>
</gene>
<accession>A0ABP6ZAG8</accession>
<sequence>MTEVVIASNTAWTRRLAACLLTASLAGLLTECSLSVDPHDTGPVLPVSSPGPASAVSGMPVVLRFGDQAVAATLTDTPPSRQFTAMLPLTVHMTDAWGQAKAGRLPRLLTAEGGTTVHDPSAGGIYFWPVSGVIAVYYDDLGQSVPDPGLVHLGVVEAGLDRLSDAGSRLAVRIESAAASRR</sequence>
<evidence type="ECO:0000259" key="1">
    <source>
        <dbReference type="Pfam" id="PF18050"/>
    </source>
</evidence>
<evidence type="ECO:0000313" key="2">
    <source>
        <dbReference type="EMBL" id="GAA3599688.1"/>
    </source>
</evidence>
<proteinExistence type="predicted"/>
<dbReference type="RefSeq" id="WP_345573017.1">
    <property type="nucleotide sequence ID" value="NZ_BAABDQ010000034.1"/>
</dbReference>